<dbReference type="SUPFAM" id="SSF52833">
    <property type="entry name" value="Thioredoxin-like"/>
    <property type="match status" value="1"/>
</dbReference>
<comment type="caution">
    <text evidence="2">The sequence shown here is derived from an EMBL/GenBank/DDBJ whole genome shotgun (WGS) entry which is preliminary data.</text>
</comment>
<evidence type="ECO:0000256" key="1">
    <source>
        <dbReference type="SAM" id="Phobius"/>
    </source>
</evidence>
<keyword evidence="1" id="KW-1133">Transmembrane helix</keyword>
<proteinExistence type="predicted"/>
<dbReference type="Gene3D" id="3.40.30.10">
    <property type="entry name" value="Glutaredoxin"/>
    <property type="match status" value="1"/>
</dbReference>
<dbReference type="EMBL" id="JAMQYH010000005">
    <property type="protein sequence ID" value="KAJ1687526.1"/>
    <property type="molecule type" value="Genomic_DNA"/>
</dbReference>
<feature type="transmembrane region" description="Helical" evidence="1">
    <location>
        <begin position="20"/>
        <end position="40"/>
    </location>
</feature>
<dbReference type="Proteomes" id="UP001151287">
    <property type="component" value="Unassembled WGS sequence"/>
</dbReference>
<sequence length="263" mass="30008">MEAPSQVTPRKQPPIPWLNSMATEPFYLLHLLAFFSYFAARRAACQDHDLSTDFSHHLLRREIQAVLALSVLLAMKFVKEENWEGFIADGIFYAKGFLLAVCLVIDYRLSLCYLFSFVVIFVVSQQPPYDGLGSCTELTPFQLESILAEGNTSRYWLIELRASTSLSWVRSSRTFAELSNVYSNKNLSFGVIDLGRYPNAASLFGVSLWGQIPSYILFDKSVEAVRFPDITFEAKPFSSLNISKRLLCEHFELDRHLVEYLSK</sequence>
<dbReference type="InterPro" id="IPR036249">
    <property type="entry name" value="Thioredoxin-like_sf"/>
</dbReference>
<evidence type="ECO:0000313" key="3">
    <source>
        <dbReference type="Proteomes" id="UP001151287"/>
    </source>
</evidence>
<keyword evidence="1" id="KW-0812">Transmembrane</keyword>
<name>A0A9Q0C588_9POAL</name>
<dbReference type="AlphaFoldDB" id="A0A9Q0C588"/>
<keyword evidence="1" id="KW-0472">Membrane</keyword>
<accession>A0A9Q0C588</accession>
<organism evidence="2 3">
    <name type="scientific">Rhynchospora breviuscula</name>
    <dbReference type="NCBI Taxonomy" id="2022672"/>
    <lineage>
        <taxon>Eukaryota</taxon>
        <taxon>Viridiplantae</taxon>
        <taxon>Streptophyta</taxon>
        <taxon>Embryophyta</taxon>
        <taxon>Tracheophyta</taxon>
        <taxon>Spermatophyta</taxon>
        <taxon>Magnoliopsida</taxon>
        <taxon>Liliopsida</taxon>
        <taxon>Poales</taxon>
        <taxon>Cyperaceae</taxon>
        <taxon>Cyperoideae</taxon>
        <taxon>Rhynchosporeae</taxon>
        <taxon>Rhynchospora</taxon>
    </lineage>
</organism>
<evidence type="ECO:0008006" key="4">
    <source>
        <dbReference type="Google" id="ProtNLM"/>
    </source>
</evidence>
<keyword evidence="3" id="KW-1185">Reference proteome</keyword>
<gene>
    <name evidence="2" type="ORF">LUZ63_018916</name>
</gene>
<protein>
    <recommendedName>
        <fullName evidence="4">Thioredoxin-related transmembrane protein 2</fullName>
    </recommendedName>
</protein>
<dbReference type="OrthoDB" id="20229at2759"/>
<reference evidence="2" key="1">
    <citation type="journal article" date="2022" name="Cell">
        <title>Repeat-based holocentromeres influence genome architecture and karyotype evolution.</title>
        <authorList>
            <person name="Hofstatter P.G."/>
            <person name="Thangavel G."/>
            <person name="Lux T."/>
            <person name="Neumann P."/>
            <person name="Vondrak T."/>
            <person name="Novak P."/>
            <person name="Zhang M."/>
            <person name="Costa L."/>
            <person name="Castellani M."/>
            <person name="Scott A."/>
            <person name="Toegelov H."/>
            <person name="Fuchs J."/>
            <person name="Mata-Sucre Y."/>
            <person name="Dias Y."/>
            <person name="Vanzela A.L.L."/>
            <person name="Huettel B."/>
            <person name="Almeida C.C.S."/>
            <person name="Simkova H."/>
            <person name="Souza G."/>
            <person name="Pedrosa-Harand A."/>
            <person name="Macas J."/>
            <person name="Mayer K.F.X."/>
            <person name="Houben A."/>
            <person name="Marques A."/>
        </authorList>
    </citation>
    <scope>NUCLEOTIDE SEQUENCE</scope>
    <source>
        <strain evidence="2">RhyBre1mFocal</strain>
    </source>
</reference>
<evidence type="ECO:0000313" key="2">
    <source>
        <dbReference type="EMBL" id="KAJ1687526.1"/>
    </source>
</evidence>